<evidence type="ECO:0000256" key="1">
    <source>
        <dbReference type="SAM" id="Phobius"/>
    </source>
</evidence>
<proteinExistence type="predicted"/>
<reference evidence="2" key="1">
    <citation type="journal article" date="2013" name="J. Plant Res.">
        <title>Effect of fungi and light on seed germination of three Opuntia species from semiarid lands of central Mexico.</title>
        <authorList>
            <person name="Delgado-Sanchez P."/>
            <person name="Jimenez-Bremont J.F."/>
            <person name="Guerrero-Gonzalez Mde L."/>
            <person name="Flores J."/>
        </authorList>
    </citation>
    <scope>NUCLEOTIDE SEQUENCE</scope>
    <source>
        <tissue evidence="2">Cladode</tissue>
    </source>
</reference>
<keyword evidence="1" id="KW-1133">Transmembrane helix</keyword>
<feature type="transmembrane region" description="Helical" evidence="1">
    <location>
        <begin position="79"/>
        <end position="96"/>
    </location>
</feature>
<sequence>MRKTFKESKVNHFPLLCSSSHKREGKRIDNKRRTSSQSSIEIGLIFRGMQYTQSCIATTHRRQAPSCNRSKALFMSLRVMLWVIYSSTLISFFMYFCTSQGT</sequence>
<accession>A0A7C8YJE6</accession>
<protein>
    <submittedName>
        <fullName evidence="2">Uncharacterized protein</fullName>
    </submittedName>
</protein>
<keyword evidence="1" id="KW-0472">Membrane</keyword>
<organism evidence="2">
    <name type="scientific">Opuntia streptacantha</name>
    <name type="common">Prickly pear cactus</name>
    <name type="synonym">Opuntia cardona</name>
    <dbReference type="NCBI Taxonomy" id="393608"/>
    <lineage>
        <taxon>Eukaryota</taxon>
        <taxon>Viridiplantae</taxon>
        <taxon>Streptophyta</taxon>
        <taxon>Embryophyta</taxon>
        <taxon>Tracheophyta</taxon>
        <taxon>Spermatophyta</taxon>
        <taxon>Magnoliopsida</taxon>
        <taxon>eudicotyledons</taxon>
        <taxon>Gunneridae</taxon>
        <taxon>Pentapetalae</taxon>
        <taxon>Caryophyllales</taxon>
        <taxon>Cactineae</taxon>
        <taxon>Cactaceae</taxon>
        <taxon>Opuntioideae</taxon>
        <taxon>Opuntia</taxon>
    </lineage>
</organism>
<evidence type="ECO:0000313" key="2">
    <source>
        <dbReference type="EMBL" id="MBA4619573.1"/>
    </source>
</evidence>
<dbReference type="AlphaFoldDB" id="A0A7C8YJE6"/>
<keyword evidence="1" id="KW-0812">Transmembrane</keyword>
<name>A0A7C8YJE6_OPUST</name>
<reference evidence="2" key="2">
    <citation type="submission" date="2020-07" db="EMBL/GenBank/DDBJ databases">
        <authorList>
            <person name="Vera ALvarez R."/>
            <person name="Arias-Moreno D.M."/>
            <person name="Jimenez-Jacinto V."/>
            <person name="Jimenez-Bremont J.F."/>
            <person name="Swaminathan K."/>
            <person name="Moose S.P."/>
            <person name="Guerrero-Gonzalez M.L."/>
            <person name="Marino-Ramirez L."/>
            <person name="Landsman D."/>
            <person name="Rodriguez-Kessler M."/>
            <person name="Delgado-Sanchez P."/>
        </authorList>
    </citation>
    <scope>NUCLEOTIDE SEQUENCE</scope>
    <source>
        <tissue evidence="2">Cladode</tissue>
    </source>
</reference>
<dbReference type="EMBL" id="GISG01026055">
    <property type="protein sequence ID" value="MBA4619573.1"/>
    <property type="molecule type" value="Transcribed_RNA"/>
</dbReference>